<feature type="region of interest" description="Disordered" evidence="1">
    <location>
        <begin position="1"/>
        <end position="28"/>
    </location>
</feature>
<accession>A0ABR3S5H9</accession>
<keyword evidence="3" id="KW-1185">Reference proteome</keyword>
<dbReference type="EMBL" id="JAKJXO020000001">
    <property type="protein sequence ID" value="KAL1611942.1"/>
    <property type="molecule type" value="Genomic_DNA"/>
</dbReference>
<sequence>MQKRKASTDVESGDQQVRKRQKQSSDTIAPTIVTNFNSAKALKSHNAVLNSKRVDLANLQIIQTDLKKLPNDRGYLGMKAVKNMIEKSERQIKANEFIVSDLKEKVDDSVYHNLPSHVNQVATRIMETYAHQNPRHHVDEFLQEVTNAIIDTALLKGDKDVIARFEKKEKAKSDTEKVVDHLLQRLEDTTILGPFQTQVYSTLLNTMKGKAGCPAMELVKKITSIIQIALNNAPEVKTPPLMAKPGMASLTKTAPSSAATSTSSSHRGSSVLRSADDSITSVDTEIYREVSPMNEEMKRLAGSTRSGMRRSTKVRPALPQNSEKAAASPPRNPTGHIPGMMYNKRPHLKTRALKVPRKNR</sequence>
<gene>
    <name evidence="2" type="ORF">SLS60_000165</name>
</gene>
<evidence type="ECO:0000256" key="1">
    <source>
        <dbReference type="SAM" id="MobiDB-lite"/>
    </source>
</evidence>
<feature type="compositionally biased region" description="Basic residues" evidence="1">
    <location>
        <begin position="344"/>
        <end position="360"/>
    </location>
</feature>
<dbReference type="Proteomes" id="UP001521785">
    <property type="component" value="Unassembled WGS sequence"/>
</dbReference>
<protein>
    <submittedName>
        <fullName evidence="2">Uncharacterized protein</fullName>
    </submittedName>
</protein>
<evidence type="ECO:0000313" key="3">
    <source>
        <dbReference type="Proteomes" id="UP001521785"/>
    </source>
</evidence>
<organism evidence="2 3">
    <name type="scientific">Paraconiothyrium brasiliense</name>
    <dbReference type="NCBI Taxonomy" id="300254"/>
    <lineage>
        <taxon>Eukaryota</taxon>
        <taxon>Fungi</taxon>
        <taxon>Dikarya</taxon>
        <taxon>Ascomycota</taxon>
        <taxon>Pezizomycotina</taxon>
        <taxon>Dothideomycetes</taxon>
        <taxon>Pleosporomycetidae</taxon>
        <taxon>Pleosporales</taxon>
        <taxon>Massarineae</taxon>
        <taxon>Didymosphaeriaceae</taxon>
        <taxon>Paraconiothyrium</taxon>
    </lineage>
</organism>
<feature type="compositionally biased region" description="Low complexity" evidence="1">
    <location>
        <begin position="248"/>
        <end position="270"/>
    </location>
</feature>
<comment type="caution">
    <text evidence="2">The sequence shown here is derived from an EMBL/GenBank/DDBJ whole genome shotgun (WGS) entry which is preliminary data.</text>
</comment>
<reference evidence="2 3" key="1">
    <citation type="submission" date="2024-02" db="EMBL/GenBank/DDBJ databases">
        <title>De novo assembly and annotation of 12 fungi associated with fruit tree decline syndrome in Ontario, Canada.</title>
        <authorList>
            <person name="Sulman M."/>
            <person name="Ellouze W."/>
            <person name="Ilyukhin E."/>
        </authorList>
    </citation>
    <scope>NUCLEOTIDE SEQUENCE [LARGE SCALE GENOMIC DNA]</scope>
    <source>
        <strain evidence="2 3">M42-189</strain>
    </source>
</reference>
<evidence type="ECO:0000313" key="2">
    <source>
        <dbReference type="EMBL" id="KAL1611942.1"/>
    </source>
</evidence>
<proteinExistence type="predicted"/>
<name>A0ABR3S5H9_9PLEO</name>
<feature type="region of interest" description="Disordered" evidence="1">
    <location>
        <begin position="238"/>
        <end position="360"/>
    </location>
</feature>